<dbReference type="Proteomes" id="UP000176725">
    <property type="component" value="Unassembled WGS sequence"/>
</dbReference>
<evidence type="ECO:0000313" key="1">
    <source>
        <dbReference type="EMBL" id="OGM63607.1"/>
    </source>
</evidence>
<evidence type="ECO:0000313" key="2">
    <source>
        <dbReference type="Proteomes" id="UP000176725"/>
    </source>
</evidence>
<protein>
    <submittedName>
        <fullName evidence="1">Uncharacterized protein</fullName>
    </submittedName>
</protein>
<sequence>MNRCQFIKSDGTRCEANSVNDSEYCFSHNPDFKDAKLAAVIRGGLNRKHYEAYGEPIVIEKPEDIKKLLAETINGVWTGKIPANQPANTIGFLARCWIDAHQTFEFDNRLDLIEKEMEKLKI</sequence>
<reference evidence="1 2" key="1">
    <citation type="journal article" date="2016" name="Nat. Commun.">
        <title>Thousands of microbial genomes shed light on interconnected biogeochemical processes in an aquifer system.</title>
        <authorList>
            <person name="Anantharaman K."/>
            <person name="Brown C.T."/>
            <person name="Hug L.A."/>
            <person name="Sharon I."/>
            <person name="Castelle C.J."/>
            <person name="Probst A.J."/>
            <person name="Thomas B.C."/>
            <person name="Singh A."/>
            <person name="Wilkins M.J."/>
            <person name="Karaoz U."/>
            <person name="Brodie E.L."/>
            <person name="Williams K.H."/>
            <person name="Hubbard S.S."/>
            <person name="Banfield J.F."/>
        </authorList>
    </citation>
    <scope>NUCLEOTIDE SEQUENCE [LARGE SCALE GENOMIC DNA]</scope>
</reference>
<dbReference type="EMBL" id="MGHH01000016">
    <property type="protein sequence ID" value="OGM63607.1"/>
    <property type="molecule type" value="Genomic_DNA"/>
</dbReference>
<organism evidence="1 2">
    <name type="scientific">Candidatus Woesebacteria bacterium RIFCSPLOWO2_01_FULL_39_25</name>
    <dbReference type="NCBI Taxonomy" id="1802521"/>
    <lineage>
        <taxon>Bacteria</taxon>
        <taxon>Candidatus Woeseibacteriota</taxon>
    </lineage>
</organism>
<gene>
    <name evidence="1" type="ORF">A2893_02640</name>
</gene>
<dbReference type="STRING" id="1802521.A2893_02640"/>
<dbReference type="AlphaFoldDB" id="A0A1F8BHS7"/>
<comment type="caution">
    <text evidence="1">The sequence shown here is derived from an EMBL/GenBank/DDBJ whole genome shotgun (WGS) entry which is preliminary data.</text>
</comment>
<accession>A0A1F8BHS7</accession>
<name>A0A1F8BHS7_9BACT</name>
<proteinExistence type="predicted"/>